<dbReference type="PATRIC" id="fig|199.248.peg.555"/>
<keyword evidence="2" id="KW-0378">Hydrolase</keyword>
<dbReference type="GO" id="GO:0005829">
    <property type="term" value="C:cytosol"/>
    <property type="evidence" value="ECO:0007669"/>
    <property type="project" value="TreeGrafter"/>
</dbReference>
<dbReference type="EMBL" id="CP012541">
    <property type="protein sequence ID" value="ALF47233.1"/>
    <property type="molecule type" value="Genomic_DNA"/>
</dbReference>
<dbReference type="Gene3D" id="3.40.50.450">
    <property type="match status" value="1"/>
</dbReference>
<evidence type="ECO:0000256" key="1">
    <source>
        <dbReference type="ARBA" id="ARBA00000274"/>
    </source>
</evidence>
<dbReference type="Proteomes" id="UP000066049">
    <property type="component" value="Chromosome"/>
</dbReference>
<dbReference type="AlphaFoldDB" id="A0A0M4SSI0"/>
<evidence type="ECO:0000256" key="2">
    <source>
        <dbReference type="RuleBase" id="RU363015"/>
    </source>
</evidence>
<dbReference type="GO" id="GO:0009691">
    <property type="term" value="P:cytokinin biosynthetic process"/>
    <property type="evidence" value="ECO:0007669"/>
    <property type="project" value="UniProtKB-UniRule"/>
</dbReference>
<evidence type="ECO:0000313" key="4">
    <source>
        <dbReference type="Proteomes" id="UP000066049"/>
    </source>
</evidence>
<dbReference type="NCBIfam" id="TIGR00730">
    <property type="entry name" value="Rossman fold protein, TIGR00730 family"/>
    <property type="match status" value="1"/>
</dbReference>
<dbReference type="InterPro" id="IPR052341">
    <property type="entry name" value="LOG_family_nucleotidases"/>
</dbReference>
<dbReference type="InterPro" id="IPR031100">
    <property type="entry name" value="LOG_fam"/>
</dbReference>
<organism evidence="3 4">
    <name type="scientific">Campylobacter concisus</name>
    <dbReference type="NCBI Taxonomy" id="199"/>
    <lineage>
        <taxon>Bacteria</taxon>
        <taxon>Pseudomonadati</taxon>
        <taxon>Campylobacterota</taxon>
        <taxon>Epsilonproteobacteria</taxon>
        <taxon>Campylobacterales</taxon>
        <taxon>Campylobacteraceae</taxon>
        <taxon>Campylobacter</taxon>
    </lineage>
</organism>
<dbReference type="RefSeq" id="WP_054196279.1">
    <property type="nucleotide sequence ID" value="NZ_CABMKQ010000053.1"/>
</dbReference>
<proteinExistence type="inferred from homology"/>
<keyword evidence="2" id="KW-0203">Cytokinin biosynthesis</keyword>
<dbReference type="PANTHER" id="PTHR43393">
    <property type="entry name" value="CYTOKININ RIBOSIDE 5'-MONOPHOSPHATE PHOSPHORIBOHYDROLASE"/>
    <property type="match status" value="1"/>
</dbReference>
<gene>
    <name evidence="3" type="ORF">CCON33237_0529</name>
</gene>
<name>A0A0M4SSI0_9BACT</name>
<dbReference type="KEGG" id="ccoc:CCON33237_0529"/>
<dbReference type="GeneID" id="28662199"/>
<dbReference type="EC" id="3.2.2.n1" evidence="2"/>
<comment type="similarity">
    <text evidence="2">Belongs to the LOG family.</text>
</comment>
<dbReference type="GO" id="GO:0008714">
    <property type="term" value="F:AMP nucleosidase activity"/>
    <property type="evidence" value="ECO:0007669"/>
    <property type="project" value="UniProtKB-EC"/>
</dbReference>
<dbReference type="Pfam" id="PF03641">
    <property type="entry name" value="Lysine_decarbox"/>
    <property type="match status" value="1"/>
</dbReference>
<dbReference type="SUPFAM" id="SSF102405">
    <property type="entry name" value="MCP/YpsA-like"/>
    <property type="match status" value="1"/>
</dbReference>
<reference evidence="4" key="1">
    <citation type="submission" date="2015-08" db="EMBL/GenBank/DDBJ databases">
        <title>Comparative genomics of the Campylobacter concisus group.</title>
        <authorList>
            <person name="Miller W.G."/>
            <person name="Yee E."/>
            <person name="Chapman M.H."/>
            <person name="Huynh S."/>
            <person name="Bono J.L."/>
            <person name="On S.L.W."/>
            <person name="St Leger J."/>
            <person name="Foster G."/>
            <person name="Parker C.T."/>
        </authorList>
    </citation>
    <scope>NUCLEOTIDE SEQUENCE [LARGE SCALE GENOMIC DNA]</scope>
    <source>
        <strain evidence="4">ATCC 33237</strain>
    </source>
</reference>
<comment type="catalytic activity">
    <reaction evidence="1">
        <text>AMP + H2O = D-ribose 5-phosphate + adenine</text>
        <dbReference type="Rhea" id="RHEA:20129"/>
        <dbReference type="ChEBI" id="CHEBI:15377"/>
        <dbReference type="ChEBI" id="CHEBI:16708"/>
        <dbReference type="ChEBI" id="CHEBI:78346"/>
        <dbReference type="ChEBI" id="CHEBI:456215"/>
        <dbReference type="EC" id="3.2.2.4"/>
    </reaction>
</comment>
<sequence length="197" mass="22125">MNNELVSDLLNFPNVLKYKNKNVTFFGSARFDEENFYCKKAYELAYKLNALGYAILTGGGDGIMRAANKGAFDSAKSPSIALNVRLPFEQNTNPYVTAKYLFSNLSPRKFALTDRSVAFVVFPGGFGTLDELFEILVLAQVGSKKVKIFLFGSEFWQGLDEFIKNTLVSQKTIKKEDINLYKITDDLELIVDEILAI</sequence>
<dbReference type="InterPro" id="IPR005269">
    <property type="entry name" value="LOG"/>
</dbReference>
<evidence type="ECO:0000313" key="3">
    <source>
        <dbReference type="EMBL" id="ALF47233.1"/>
    </source>
</evidence>
<dbReference type="PANTHER" id="PTHR43393:SF2">
    <property type="entry name" value="CYTOKININ RIBOSIDE 5'-MONOPHOSPHATE PHOSPHORIBOHYDROLASE"/>
    <property type="match status" value="1"/>
</dbReference>
<accession>A0A0M4SSI0</accession>
<protein>
    <recommendedName>
        <fullName evidence="2">Cytokinin riboside 5'-monophosphate phosphoribohydrolase</fullName>
        <ecNumber evidence="2">3.2.2.n1</ecNumber>
    </recommendedName>
</protein>